<keyword evidence="8" id="KW-1185">Reference proteome</keyword>
<sequence>MPASPRENPLVVDTSPVSGLPRRRLPFVPVFAQSVAAIAPAGTAGVTPALVIGAAGGGGAFVAFVCAALVTLLVSACIRPMAQRMASVGGLYSYVARGLGPKVAVPTGWSAIVGYSSVAMAGLIAVGAYLAHVAVSIGIADDTPTAAIVVIAVLAALTACLVMIRGIRMSALVTLAVECASIAMVLAILALLATGHRSGEPIAPALRWDGDFQVLAVGIVVAVSAFVGFESSTALSGEAQQPFLSIPRTIRWTPVAAAVIYLIAVPVQAIALYAAPESVRSSSTPLVELLLSDGSATLAAVLDAGIAASFFACTLASVNALVRVLFCMGREGVAPAAFGRLHSRYRTPALAIAVAMAIVVAVPVAALLLGVSAEDGLRMFLTLSACGYLGSYLTACVAAPVLLRRIGESSVYVWVIGTVATVALLVLAANTAVSTVRDGNRMIVVYGVILVLAGIYTAVLAALLPARLLAVGIYDETQRADLLRAPTFR</sequence>
<feature type="transmembrane region" description="Helical" evidence="5">
    <location>
        <begin position="410"/>
        <end position="431"/>
    </location>
</feature>
<dbReference type="InterPro" id="IPR050367">
    <property type="entry name" value="APC_superfamily"/>
</dbReference>
<evidence type="ECO:0000256" key="2">
    <source>
        <dbReference type="ARBA" id="ARBA00022692"/>
    </source>
</evidence>
<reference evidence="7 8" key="1">
    <citation type="submission" date="2019-05" db="EMBL/GenBank/DDBJ databases">
        <authorList>
            <person name="Lee S.D."/>
        </authorList>
    </citation>
    <scope>NUCLEOTIDE SEQUENCE [LARGE SCALE GENOMIC DNA]</scope>
    <source>
        <strain evidence="7 8">YC2-7</strain>
    </source>
</reference>
<dbReference type="PIRSF" id="PIRSF006060">
    <property type="entry name" value="AA_transporter"/>
    <property type="match status" value="1"/>
</dbReference>
<dbReference type="GO" id="GO:0016020">
    <property type="term" value="C:membrane"/>
    <property type="evidence" value="ECO:0007669"/>
    <property type="project" value="UniProtKB-SubCell"/>
</dbReference>
<dbReference type="InterPro" id="IPR004841">
    <property type="entry name" value="AA-permease/SLC12A_dom"/>
</dbReference>
<evidence type="ECO:0000313" key="8">
    <source>
        <dbReference type="Proteomes" id="UP000535543"/>
    </source>
</evidence>
<keyword evidence="2 5" id="KW-0812">Transmembrane</keyword>
<dbReference type="PANTHER" id="PTHR42770">
    <property type="entry name" value="AMINO ACID TRANSPORTER-RELATED"/>
    <property type="match status" value="1"/>
</dbReference>
<reference evidence="7 8" key="2">
    <citation type="submission" date="2020-06" db="EMBL/GenBank/DDBJ databases">
        <title>Antribacter stalactiti gen. nov., sp. nov., a new member of the family Nacardiaceae isolated from a cave.</title>
        <authorList>
            <person name="Kim I.S."/>
        </authorList>
    </citation>
    <scope>NUCLEOTIDE SEQUENCE [LARGE SCALE GENOMIC DNA]</scope>
    <source>
        <strain evidence="7 8">YC2-7</strain>
    </source>
</reference>
<evidence type="ECO:0000256" key="1">
    <source>
        <dbReference type="ARBA" id="ARBA00004141"/>
    </source>
</evidence>
<feature type="transmembrane region" description="Helical" evidence="5">
    <location>
        <begin position="250"/>
        <end position="275"/>
    </location>
</feature>
<feature type="transmembrane region" description="Helical" evidence="5">
    <location>
        <begin position="379"/>
        <end position="403"/>
    </location>
</feature>
<comment type="subcellular location">
    <subcellularLocation>
        <location evidence="1">Membrane</location>
        <topology evidence="1">Multi-pass membrane protein</topology>
    </subcellularLocation>
</comment>
<evidence type="ECO:0000259" key="6">
    <source>
        <dbReference type="Pfam" id="PF00324"/>
    </source>
</evidence>
<accession>A0A848KCC4</accession>
<evidence type="ECO:0000256" key="5">
    <source>
        <dbReference type="SAM" id="Phobius"/>
    </source>
</evidence>
<dbReference type="Gene3D" id="1.20.1740.10">
    <property type="entry name" value="Amino acid/polyamine transporter I"/>
    <property type="match status" value="1"/>
</dbReference>
<dbReference type="RefSeq" id="WP_169587402.1">
    <property type="nucleotide sequence ID" value="NZ_VCQU01000004.1"/>
</dbReference>
<dbReference type="Pfam" id="PF00324">
    <property type="entry name" value="AA_permease"/>
    <property type="match status" value="1"/>
</dbReference>
<feature type="transmembrane region" description="Helical" evidence="5">
    <location>
        <begin position="443"/>
        <end position="464"/>
    </location>
</feature>
<evidence type="ECO:0000256" key="4">
    <source>
        <dbReference type="ARBA" id="ARBA00023136"/>
    </source>
</evidence>
<feature type="transmembrane region" description="Helical" evidence="5">
    <location>
        <begin position="118"/>
        <end position="140"/>
    </location>
</feature>
<comment type="caution">
    <text evidence="7">The sequence shown here is derived from an EMBL/GenBank/DDBJ whole genome shotgun (WGS) entry which is preliminary data.</text>
</comment>
<evidence type="ECO:0000313" key="7">
    <source>
        <dbReference type="EMBL" id="NMN95951.1"/>
    </source>
</evidence>
<dbReference type="EMBL" id="VCQU01000004">
    <property type="protein sequence ID" value="NMN95951.1"/>
    <property type="molecule type" value="Genomic_DNA"/>
</dbReference>
<dbReference type="GO" id="GO:0055085">
    <property type="term" value="P:transmembrane transport"/>
    <property type="evidence" value="ECO:0007669"/>
    <property type="project" value="InterPro"/>
</dbReference>
<dbReference type="Proteomes" id="UP000535543">
    <property type="component" value="Unassembled WGS sequence"/>
</dbReference>
<organism evidence="7 8">
    <name type="scientific">Antrihabitans stalactiti</name>
    <dbReference type="NCBI Taxonomy" id="2584121"/>
    <lineage>
        <taxon>Bacteria</taxon>
        <taxon>Bacillati</taxon>
        <taxon>Actinomycetota</taxon>
        <taxon>Actinomycetes</taxon>
        <taxon>Mycobacteriales</taxon>
        <taxon>Nocardiaceae</taxon>
        <taxon>Antrihabitans</taxon>
    </lineage>
</organism>
<keyword evidence="4 5" id="KW-0472">Membrane</keyword>
<proteinExistence type="predicted"/>
<feature type="domain" description="Amino acid permease/ SLC12A" evidence="6">
    <location>
        <begin position="50"/>
        <end position="411"/>
    </location>
</feature>
<keyword evidence="3 5" id="KW-1133">Transmembrane helix</keyword>
<feature type="transmembrane region" description="Helical" evidence="5">
    <location>
        <begin position="58"/>
        <end position="78"/>
    </location>
</feature>
<name>A0A848KCC4_9NOCA</name>
<feature type="transmembrane region" description="Helical" evidence="5">
    <location>
        <begin position="212"/>
        <end position="229"/>
    </location>
</feature>
<feature type="transmembrane region" description="Helical" evidence="5">
    <location>
        <begin position="295"/>
        <end position="322"/>
    </location>
</feature>
<feature type="transmembrane region" description="Helical" evidence="5">
    <location>
        <begin position="30"/>
        <end position="52"/>
    </location>
</feature>
<dbReference type="AlphaFoldDB" id="A0A848KCC4"/>
<feature type="transmembrane region" description="Helical" evidence="5">
    <location>
        <begin position="146"/>
        <end position="164"/>
    </location>
</feature>
<dbReference type="PANTHER" id="PTHR42770:SF7">
    <property type="entry name" value="MEMBRANE PROTEIN"/>
    <property type="match status" value="1"/>
</dbReference>
<feature type="transmembrane region" description="Helical" evidence="5">
    <location>
        <begin position="171"/>
        <end position="192"/>
    </location>
</feature>
<evidence type="ECO:0000256" key="3">
    <source>
        <dbReference type="ARBA" id="ARBA00022989"/>
    </source>
</evidence>
<feature type="transmembrane region" description="Helical" evidence="5">
    <location>
        <begin position="349"/>
        <end position="373"/>
    </location>
</feature>
<gene>
    <name evidence="7" type="ORF">FGL95_13000</name>
</gene>
<protein>
    <submittedName>
        <fullName evidence="7">APC family permease</fullName>
    </submittedName>
</protein>